<dbReference type="PROSITE" id="PS51329">
    <property type="entry name" value="C_CAP_COFACTOR_C"/>
    <property type="match status" value="1"/>
</dbReference>
<dbReference type="Proteomes" id="UP000265703">
    <property type="component" value="Unassembled WGS sequence"/>
</dbReference>
<gene>
    <name evidence="3" type="ORF">C1645_767552</name>
</gene>
<dbReference type="InterPro" id="IPR036223">
    <property type="entry name" value="CAP_C_sf"/>
</dbReference>
<dbReference type="InterPro" id="IPR016098">
    <property type="entry name" value="CAP/MinC_C"/>
</dbReference>
<dbReference type="Gene3D" id="2.160.20.70">
    <property type="match status" value="1"/>
</dbReference>
<organism evidence="3 4">
    <name type="scientific">Glomus cerebriforme</name>
    <dbReference type="NCBI Taxonomy" id="658196"/>
    <lineage>
        <taxon>Eukaryota</taxon>
        <taxon>Fungi</taxon>
        <taxon>Fungi incertae sedis</taxon>
        <taxon>Mucoromycota</taxon>
        <taxon>Glomeromycotina</taxon>
        <taxon>Glomeromycetes</taxon>
        <taxon>Glomerales</taxon>
        <taxon>Glomeraceae</taxon>
        <taxon>Glomus</taxon>
    </lineage>
</organism>
<sequence length="248" mass="28921">MQQPTQIPNSTPALVGQLLNQRKFFEQENSQVKHLDNTSISSNSTVYLRLCENMEYVVDCVCTKIMIEECKNLKLTVNDKIITSIIEVWKSDNVNLNLNSQVQTVQIDQCNNINLNYSNPNYFHSVVWAITTQLSFKIFENGQEKHIFNDGNDKQNLTSDNNTEEPSKDKHLNPEQYIVRLIDNQLVTEELVRAENWFPTTRREWGEWKAKVNANEERERQRRKEEAENKSKGNENDANVNNNNEEVN</sequence>
<dbReference type="GO" id="GO:0003779">
    <property type="term" value="F:actin binding"/>
    <property type="evidence" value="ECO:0007669"/>
    <property type="project" value="InterPro"/>
</dbReference>
<dbReference type="InterPro" id="IPR017901">
    <property type="entry name" value="C-CAP_CF_C-like"/>
</dbReference>
<evidence type="ECO:0000259" key="2">
    <source>
        <dbReference type="PROSITE" id="PS51329"/>
    </source>
</evidence>
<name>A0A397T0N2_9GLOM</name>
<accession>A0A397T0N2</accession>
<comment type="caution">
    <text evidence="3">The sequence shown here is derived from an EMBL/GenBank/DDBJ whole genome shotgun (WGS) entry which is preliminary data.</text>
</comment>
<proteinExistence type="predicted"/>
<evidence type="ECO:0000313" key="3">
    <source>
        <dbReference type="EMBL" id="RIA91402.1"/>
    </source>
</evidence>
<dbReference type="Pfam" id="PF08603">
    <property type="entry name" value="CAP_C"/>
    <property type="match status" value="1"/>
</dbReference>
<dbReference type="InterPro" id="IPR013912">
    <property type="entry name" value="Adenylate_cyclase-assoc_CAP_C"/>
</dbReference>
<dbReference type="EMBL" id="QKYT01000153">
    <property type="protein sequence ID" value="RIA91402.1"/>
    <property type="molecule type" value="Genomic_DNA"/>
</dbReference>
<evidence type="ECO:0000313" key="4">
    <source>
        <dbReference type="Proteomes" id="UP000265703"/>
    </source>
</evidence>
<feature type="compositionally biased region" description="Low complexity" evidence="1">
    <location>
        <begin position="236"/>
        <end position="248"/>
    </location>
</feature>
<protein>
    <recommendedName>
        <fullName evidence="2">C-CAP/cofactor C-like domain-containing protein</fullName>
    </recommendedName>
</protein>
<dbReference type="OrthoDB" id="2522835at2759"/>
<dbReference type="GO" id="GO:0007010">
    <property type="term" value="P:cytoskeleton organization"/>
    <property type="evidence" value="ECO:0007669"/>
    <property type="project" value="InterPro"/>
</dbReference>
<feature type="region of interest" description="Disordered" evidence="1">
    <location>
        <begin position="206"/>
        <end position="248"/>
    </location>
</feature>
<keyword evidence="4" id="KW-1185">Reference proteome</keyword>
<reference evidence="3 4" key="1">
    <citation type="submission" date="2018-06" db="EMBL/GenBank/DDBJ databases">
        <title>Comparative genomics reveals the genomic features of Rhizophagus irregularis, R. cerebriforme, R. diaphanum and Gigaspora rosea, and their symbiotic lifestyle signature.</title>
        <authorList>
            <person name="Morin E."/>
            <person name="San Clemente H."/>
            <person name="Chen E.C.H."/>
            <person name="De La Providencia I."/>
            <person name="Hainaut M."/>
            <person name="Kuo A."/>
            <person name="Kohler A."/>
            <person name="Murat C."/>
            <person name="Tang N."/>
            <person name="Roy S."/>
            <person name="Loubradou J."/>
            <person name="Henrissat B."/>
            <person name="Grigoriev I.V."/>
            <person name="Corradi N."/>
            <person name="Roux C."/>
            <person name="Martin F.M."/>
        </authorList>
    </citation>
    <scope>NUCLEOTIDE SEQUENCE [LARGE SCALE GENOMIC DNA]</scope>
    <source>
        <strain evidence="3 4">DAOM 227022</strain>
    </source>
</reference>
<feature type="region of interest" description="Disordered" evidence="1">
    <location>
        <begin position="149"/>
        <end position="174"/>
    </location>
</feature>
<dbReference type="SUPFAM" id="SSF69340">
    <property type="entry name" value="C-terminal domain of adenylylcyclase associated protein"/>
    <property type="match status" value="1"/>
</dbReference>
<feature type="compositionally biased region" description="Basic and acidic residues" evidence="1">
    <location>
        <begin position="206"/>
        <end position="235"/>
    </location>
</feature>
<feature type="domain" description="C-CAP/cofactor C-like" evidence="2">
    <location>
        <begin position="4"/>
        <end position="164"/>
    </location>
</feature>
<dbReference type="AlphaFoldDB" id="A0A397T0N2"/>
<evidence type="ECO:0000256" key="1">
    <source>
        <dbReference type="SAM" id="MobiDB-lite"/>
    </source>
</evidence>